<dbReference type="GO" id="GO:0006777">
    <property type="term" value="P:Mo-molybdopterin cofactor biosynthetic process"/>
    <property type="evidence" value="ECO:0007669"/>
    <property type="project" value="InterPro"/>
</dbReference>
<reference evidence="1 2" key="1">
    <citation type="submission" date="2006-10" db="EMBL/GenBank/DDBJ databases">
        <title>Complete sequence of Methanosaeta thermophila PT.</title>
        <authorList>
            <consortium name="US DOE Joint Genome Institute"/>
            <person name="Copeland A."/>
            <person name="Lucas S."/>
            <person name="Lapidus A."/>
            <person name="Barry K."/>
            <person name="Detter J.C."/>
            <person name="Glavina del Rio T."/>
            <person name="Hammon N."/>
            <person name="Israni S."/>
            <person name="Pitluck S."/>
            <person name="Chain P."/>
            <person name="Malfatti S."/>
            <person name="Shin M."/>
            <person name="Vergez L."/>
            <person name="Schmutz J."/>
            <person name="Larimer F."/>
            <person name="Land M."/>
            <person name="Hauser L."/>
            <person name="Kyrpides N."/>
            <person name="Kim E."/>
            <person name="Smith K.S."/>
            <person name="Ingram-Smith C."/>
            <person name="Richardson P."/>
        </authorList>
    </citation>
    <scope>NUCLEOTIDE SEQUENCE [LARGE SCALE GENOMIC DNA]</scope>
    <source>
        <strain evidence="2">DSM 6194 / JCM 14653 / NBRC 101360 / PT</strain>
    </source>
</reference>
<dbReference type="STRING" id="349307.Mthe_0010"/>
<dbReference type="Gene3D" id="3.90.1170.40">
    <property type="entry name" value="Molybdopterin biosynthesis MoaE subunit"/>
    <property type="match status" value="1"/>
</dbReference>
<dbReference type="GeneID" id="4462248"/>
<evidence type="ECO:0000313" key="1">
    <source>
        <dbReference type="EMBL" id="ABK13813.1"/>
    </source>
</evidence>
<dbReference type="KEGG" id="mtp:Mthe_0010"/>
<evidence type="ECO:0000313" key="2">
    <source>
        <dbReference type="Proteomes" id="UP000000674"/>
    </source>
</evidence>
<dbReference type="OrthoDB" id="45235at2157"/>
<protein>
    <submittedName>
        <fullName evidence="1">Molybdopterin synthase subunit MoaE</fullName>
    </submittedName>
</protein>
<accession>A0B539</accession>
<dbReference type="InterPro" id="IPR003448">
    <property type="entry name" value="Mopterin_biosynth_MoaE"/>
</dbReference>
<dbReference type="PANTHER" id="PTHR23404">
    <property type="entry name" value="MOLYBDOPTERIN SYNTHASE RELATED"/>
    <property type="match status" value="1"/>
</dbReference>
<keyword evidence="2" id="KW-1185">Reference proteome</keyword>
<dbReference type="InterPro" id="IPR036563">
    <property type="entry name" value="MoaE_sf"/>
</dbReference>
<gene>
    <name evidence="1" type="ordered locus">Mthe_0010</name>
</gene>
<dbReference type="SUPFAM" id="SSF54690">
    <property type="entry name" value="Molybdopterin synthase subunit MoaE"/>
    <property type="match status" value="1"/>
</dbReference>
<proteinExistence type="predicted"/>
<dbReference type="HOGENOM" id="CLU_089568_1_2_2"/>
<name>A0B539_METTP</name>
<organism evidence="1 2">
    <name type="scientific">Methanothrix thermoacetophila (strain DSM 6194 / JCM 14653 / NBRC 101360 / PT)</name>
    <name type="common">Methanosaeta thermophila</name>
    <dbReference type="NCBI Taxonomy" id="349307"/>
    <lineage>
        <taxon>Archaea</taxon>
        <taxon>Methanobacteriati</taxon>
        <taxon>Methanobacteriota</taxon>
        <taxon>Stenosarchaea group</taxon>
        <taxon>Methanomicrobia</taxon>
        <taxon>Methanotrichales</taxon>
        <taxon>Methanotrichaceae</taxon>
        <taxon>Methanothrix</taxon>
    </lineage>
</organism>
<dbReference type="Pfam" id="PF02391">
    <property type="entry name" value="MoaE"/>
    <property type="match status" value="1"/>
</dbReference>
<dbReference type="CDD" id="cd00756">
    <property type="entry name" value="MoaE"/>
    <property type="match status" value="1"/>
</dbReference>
<dbReference type="AlphaFoldDB" id="A0B539"/>
<sequence>MISDSEIDLEEILGRSINPDYGAVVAFIGVVRADPGVLGMEVEAYDEAALEELKRIKEEAIARFGLSFVDVVHRKGRLLLGEVIVAVVCASSHRKEAFQACEYVIDELKRRVPMWKKELTEEGGRWVKGDA</sequence>
<dbReference type="Proteomes" id="UP000000674">
    <property type="component" value="Chromosome"/>
</dbReference>
<dbReference type="RefSeq" id="WP_011695214.1">
    <property type="nucleotide sequence ID" value="NC_008553.1"/>
</dbReference>
<dbReference type="EMBL" id="CP000477">
    <property type="protein sequence ID" value="ABK13813.1"/>
    <property type="molecule type" value="Genomic_DNA"/>
</dbReference>